<sequence>MSKTESDCAPPTTVRRGIFIVHFGVVVQWGPGGSCGKLFIRSWWRRARRVRVFRQSSGATSAQLRPALFAYVATCARWRPGADRRALCGSSSGLDQGRYCRAGRGRRQPDTRDAQRPSRRFTLGPATARKSAPLARSADLTKVALIRLDRRSLAHFLISPSSFHRRSPSARIAGDRHVRCGDAARERENGGLTREMRRRRQVTSGLAIIARPRRGRRRVVGAGASILIGRLTAALCSRVPPDKASVCSAGARWTGPGGRRRRSAQREAPPTRPARHIMTSTPLRSPPPQPIVVLSSST</sequence>
<organism evidence="2 3">
    <name type="scientific">Plectus sambesii</name>
    <dbReference type="NCBI Taxonomy" id="2011161"/>
    <lineage>
        <taxon>Eukaryota</taxon>
        <taxon>Metazoa</taxon>
        <taxon>Ecdysozoa</taxon>
        <taxon>Nematoda</taxon>
        <taxon>Chromadorea</taxon>
        <taxon>Plectida</taxon>
        <taxon>Plectina</taxon>
        <taxon>Plectoidea</taxon>
        <taxon>Plectidae</taxon>
        <taxon>Plectus</taxon>
    </lineage>
</organism>
<keyword evidence="2" id="KW-1185">Reference proteome</keyword>
<feature type="region of interest" description="Disordered" evidence="1">
    <location>
        <begin position="250"/>
        <end position="298"/>
    </location>
</feature>
<evidence type="ECO:0000313" key="2">
    <source>
        <dbReference type="Proteomes" id="UP000887566"/>
    </source>
</evidence>
<dbReference type="WBParaSite" id="PSAMB.scaffold493size49522.g6362.t1">
    <property type="protein sequence ID" value="PSAMB.scaffold493size49522.g6362.t1"/>
    <property type="gene ID" value="PSAMB.scaffold493size49522.g6362"/>
</dbReference>
<accession>A0A914WQU0</accession>
<name>A0A914WQU0_9BILA</name>
<reference evidence="3" key="1">
    <citation type="submission" date="2022-11" db="UniProtKB">
        <authorList>
            <consortium name="WormBaseParasite"/>
        </authorList>
    </citation>
    <scope>IDENTIFICATION</scope>
</reference>
<evidence type="ECO:0000256" key="1">
    <source>
        <dbReference type="SAM" id="MobiDB-lite"/>
    </source>
</evidence>
<proteinExistence type="predicted"/>
<dbReference type="Proteomes" id="UP000887566">
    <property type="component" value="Unplaced"/>
</dbReference>
<protein>
    <submittedName>
        <fullName evidence="3">Uncharacterized protein</fullName>
    </submittedName>
</protein>
<evidence type="ECO:0000313" key="3">
    <source>
        <dbReference type="WBParaSite" id="PSAMB.scaffold493size49522.g6362.t1"/>
    </source>
</evidence>
<dbReference type="AlphaFoldDB" id="A0A914WQU0"/>
<feature type="region of interest" description="Disordered" evidence="1">
    <location>
        <begin position="99"/>
        <end position="133"/>
    </location>
</feature>
<feature type="compositionally biased region" description="Basic and acidic residues" evidence="1">
    <location>
        <begin position="107"/>
        <end position="116"/>
    </location>
</feature>